<feature type="transmembrane region" description="Helical" evidence="1">
    <location>
        <begin position="235"/>
        <end position="256"/>
    </location>
</feature>
<dbReference type="Proteomes" id="UP000187550">
    <property type="component" value="Unassembled WGS sequence"/>
</dbReference>
<dbReference type="AlphaFoldDB" id="A0A1U7PNY1"/>
<keyword evidence="1" id="KW-1133">Transmembrane helix</keyword>
<organism evidence="2 3">
    <name type="scientific">Edaphobacillus lindanitolerans</name>
    <dbReference type="NCBI Taxonomy" id="550447"/>
    <lineage>
        <taxon>Bacteria</taxon>
        <taxon>Bacillati</taxon>
        <taxon>Bacillota</taxon>
        <taxon>Bacilli</taxon>
        <taxon>Bacillales</taxon>
        <taxon>Bacillaceae</taxon>
        <taxon>Edaphobacillus</taxon>
    </lineage>
</organism>
<sequence>MLTNLNKLRFLGFAGGTQLLMVVLFIVVLCTAHLIRVFRMAPKVNGFDFFYELFNLHAVTYTIIPLFLIWLASFFSFSHVRQYTVFRYRSRFRWILAEVTGVYLMASSFILVIFFIGLLQALFSMGFEGGWSEGFRSNFSFAAAFLDKNSPYLFTIASMILVFLLLFSYGMMYLFIWILTKNAILPAVLLFVVDIFNLIVSLGKVEPFTDFLFTKHFDIMQGIQSSGAIAVSIPYYMFTYWLVLILALLILSGWAAKKTDLQFIKEGSRDD</sequence>
<evidence type="ECO:0000313" key="2">
    <source>
        <dbReference type="EMBL" id="SIT79781.1"/>
    </source>
</evidence>
<feature type="transmembrane region" description="Helical" evidence="1">
    <location>
        <begin position="101"/>
        <end position="123"/>
    </location>
</feature>
<feature type="transmembrane region" description="Helical" evidence="1">
    <location>
        <begin position="183"/>
        <end position="203"/>
    </location>
</feature>
<keyword evidence="1" id="KW-0812">Transmembrane</keyword>
<evidence type="ECO:0000313" key="3">
    <source>
        <dbReference type="Proteomes" id="UP000187550"/>
    </source>
</evidence>
<dbReference type="STRING" id="550447.SAMN05428946_1257"/>
<reference evidence="3" key="1">
    <citation type="submission" date="2017-01" db="EMBL/GenBank/DDBJ databases">
        <authorList>
            <person name="Varghese N."/>
            <person name="Submissions S."/>
        </authorList>
    </citation>
    <scope>NUCLEOTIDE SEQUENCE [LARGE SCALE GENOMIC DNA]</scope>
    <source>
        <strain evidence="3">MNA4</strain>
    </source>
</reference>
<protein>
    <recommendedName>
        <fullName evidence="4">ABC-2 family transporter protein</fullName>
    </recommendedName>
</protein>
<feature type="transmembrane region" description="Helical" evidence="1">
    <location>
        <begin position="58"/>
        <end position="80"/>
    </location>
</feature>
<accession>A0A1U7PNY1</accession>
<proteinExistence type="predicted"/>
<name>A0A1U7PNY1_9BACI</name>
<dbReference type="EMBL" id="FTPL01000002">
    <property type="protein sequence ID" value="SIT79781.1"/>
    <property type="molecule type" value="Genomic_DNA"/>
</dbReference>
<feature type="transmembrane region" description="Helical" evidence="1">
    <location>
        <begin position="12"/>
        <end position="38"/>
    </location>
</feature>
<evidence type="ECO:0000256" key="1">
    <source>
        <dbReference type="SAM" id="Phobius"/>
    </source>
</evidence>
<keyword evidence="3" id="KW-1185">Reference proteome</keyword>
<keyword evidence="1" id="KW-0472">Membrane</keyword>
<gene>
    <name evidence="2" type="ORF">SAMN05428946_1257</name>
</gene>
<evidence type="ECO:0008006" key="4">
    <source>
        <dbReference type="Google" id="ProtNLM"/>
    </source>
</evidence>
<feature type="transmembrane region" description="Helical" evidence="1">
    <location>
        <begin position="152"/>
        <end position="176"/>
    </location>
</feature>